<dbReference type="Pfam" id="PF13424">
    <property type="entry name" value="TPR_12"/>
    <property type="match status" value="1"/>
</dbReference>
<dbReference type="STRING" id="421058.SAMN05421866_3219"/>
<dbReference type="InterPro" id="IPR019734">
    <property type="entry name" value="TPR_rpt"/>
</dbReference>
<dbReference type="PANTHER" id="PTHR34220:SF7">
    <property type="entry name" value="SENSOR HISTIDINE KINASE YPDA"/>
    <property type="match status" value="1"/>
</dbReference>
<keyword evidence="1" id="KW-0472">Membrane</keyword>
<evidence type="ECO:0000256" key="2">
    <source>
        <dbReference type="SAM" id="SignalP"/>
    </source>
</evidence>
<dbReference type="SUPFAM" id="SSF81901">
    <property type="entry name" value="HCP-like"/>
    <property type="match status" value="1"/>
</dbReference>
<reference evidence="5" key="1">
    <citation type="submission" date="2016-11" db="EMBL/GenBank/DDBJ databases">
        <authorList>
            <person name="Varghese N."/>
            <person name="Submissions S."/>
        </authorList>
    </citation>
    <scope>NUCLEOTIDE SEQUENCE [LARGE SCALE GENOMIC DNA]</scope>
    <source>
        <strain evidence="5">DSM 19055</strain>
    </source>
</reference>
<dbReference type="EMBL" id="FQWT01000005">
    <property type="protein sequence ID" value="SHH62077.1"/>
    <property type="molecule type" value="Genomic_DNA"/>
</dbReference>
<proteinExistence type="predicted"/>
<feature type="domain" description="Signal transduction histidine kinase internal region" evidence="3">
    <location>
        <begin position="391"/>
        <end position="469"/>
    </location>
</feature>
<dbReference type="SMART" id="SM00028">
    <property type="entry name" value="TPR"/>
    <property type="match status" value="4"/>
</dbReference>
<keyword evidence="1" id="KW-1133">Transmembrane helix</keyword>
<accession>A0A1M5UGI6</accession>
<evidence type="ECO:0000313" key="5">
    <source>
        <dbReference type="Proteomes" id="UP000184047"/>
    </source>
</evidence>
<dbReference type="Gene3D" id="3.30.565.10">
    <property type="entry name" value="Histidine kinase-like ATPase, C-terminal domain"/>
    <property type="match status" value="1"/>
</dbReference>
<dbReference type="InterPro" id="IPR010559">
    <property type="entry name" value="Sig_transdc_His_kin_internal"/>
</dbReference>
<feature type="transmembrane region" description="Helical" evidence="1">
    <location>
        <begin position="356"/>
        <end position="379"/>
    </location>
</feature>
<keyword evidence="2" id="KW-0732">Signal</keyword>
<feature type="chain" id="PRO_5011957421" evidence="2">
    <location>
        <begin position="22"/>
        <end position="593"/>
    </location>
</feature>
<dbReference type="InterPro" id="IPR050640">
    <property type="entry name" value="Bact_2-comp_sensor_kinase"/>
</dbReference>
<protein>
    <submittedName>
        <fullName evidence="4">Tetratricopeptide repeat-containing protein</fullName>
    </submittedName>
</protein>
<dbReference type="RefSeq" id="WP_073064776.1">
    <property type="nucleotide sequence ID" value="NZ_FQWT01000005.1"/>
</dbReference>
<dbReference type="Pfam" id="PF13181">
    <property type="entry name" value="TPR_8"/>
    <property type="match status" value="1"/>
</dbReference>
<dbReference type="Pfam" id="PF06580">
    <property type="entry name" value="His_kinase"/>
    <property type="match status" value="1"/>
</dbReference>
<dbReference type="InterPro" id="IPR011990">
    <property type="entry name" value="TPR-like_helical_dom_sf"/>
</dbReference>
<organism evidence="4 5">
    <name type="scientific">Chryseobacterium oranimense</name>
    <dbReference type="NCBI Taxonomy" id="421058"/>
    <lineage>
        <taxon>Bacteria</taxon>
        <taxon>Pseudomonadati</taxon>
        <taxon>Bacteroidota</taxon>
        <taxon>Flavobacteriia</taxon>
        <taxon>Flavobacteriales</taxon>
        <taxon>Weeksellaceae</taxon>
        <taxon>Chryseobacterium group</taxon>
        <taxon>Chryseobacterium</taxon>
    </lineage>
</organism>
<keyword evidence="1" id="KW-0812">Transmembrane</keyword>
<dbReference type="AlphaFoldDB" id="A0A1M5UGI6"/>
<gene>
    <name evidence="4" type="ORF">SAMN05421866_3219</name>
</gene>
<dbReference type="PANTHER" id="PTHR34220">
    <property type="entry name" value="SENSOR HISTIDINE KINASE YPDA"/>
    <property type="match status" value="1"/>
</dbReference>
<feature type="signal peptide" evidence="2">
    <location>
        <begin position="1"/>
        <end position="21"/>
    </location>
</feature>
<dbReference type="eggNOG" id="COG2972">
    <property type="taxonomic scope" value="Bacteria"/>
</dbReference>
<dbReference type="Gene3D" id="1.25.40.10">
    <property type="entry name" value="Tetratricopeptide repeat domain"/>
    <property type="match status" value="2"/>
</dbReference>
<keyword evidence="5" id="KW-1185">Reference proteome</keyword>
<evidence type="ECO:0000259" key="3">
    <source>
        <dbReference type="Pfam" id="PF06580"/>
    </source>
</evidence>
<dbReference type="GO" id="GO:0016020">
    <property type="term" value="C:membrane"/>
    <property type="evidence" value="ECO:0007669"/>
    <property type="project" value="InterPro"/>
</dbReference>
<dbReference type="SUPFAM" id="SSF55874">
    <property type="entry name" value="ATPase domain of HSP90 chaperone/DNA topoisomerase II/histidine kinase"/>
    <property type="match status" value="1"/>
</dbReference>
<name>A0A1M5UGI6_9FLAO</name>
<evidence type="ECO:0000256" key="1">
    <source>
        <dbReference type="SAM" id="Phobius"/>
    </source>
</evidence>
<dbReference type="Proteomes" id="UP000184047">
    <property type="component" value="Unassembled WGS sequence"/>
</dbReference>
<evidence type="ECO:0000313" key="4">
    <source>
        <dbReference type="EMBL" id="SHH62077.1"/>
    </source>
</evidence>
<sequence>MKLAVKIFFIFILAAGNFCTAQDSTRVTKAYKSAARLKKAVDNNDNKGVADSYVGIANDYYNQGNYAKSEEFLVKARNIYKNLNDKKNLEAVTRKIAQSQEKQNKITPAISNYNRAAEISYSEKSRAVNTNDAARLSSPTAEQKAEAIQDNINISLKDKDKGDLATSYSQMADVNIQQKDIPKAEENLNNAYVISKREAPQQALEINQKLTNFYVENKNFEKAIEAKKKVLKEDFVKDNSQEKVNQIQELADIYIKKNDPEEAVALLKNAYEIALEKGHTLEAQKSVKKLDSLYNIAGNTNASVSLYRDFLGRLPDLVSKDRSLVDNKILEDTEQRISQLEKEKELKDALIRRKNIFNYSLIGALVLLTGLIVFIFRTLKKVQIKNKKIALQSLRREMNPHFIFNSLNSVNHFIATNNELEANQYLTKFSKLMRGVMENSAEDFIPFQQELDLLQNYLALEKTRFADKFDYEIEVDESLNMQSLKVPGMLVQPFLENAVWHGLRYRTEKGFLKLVFEKENQHLKITIEDNGIGIEESKKQKTLHQKTREGRGMKNTLERISLLNDLYKKEITCSIKDKENNSGVLVNIKINLT</sequence>
<dbReference type="InterPro" id="IPR036890">
    <property type="entry name" value="HATPase_C_sf"/>
</dbReference>
<dbReference type="GO" id="GO:0000155">
    <property type="term" value="F:phosphorelay sensor kinase activity"/>
    <property type="evidence" value="ECO:0007669"/>
    <property type="project" value="InterPro"/>
</dbReference>